<evidence type="ECO:0000313" key="5">
    <source>
        <dbReference type="Proteomes" id="UP000018888"/>
    </source>
</evidence>
<gene>
    <name evidence="4" type="ORF">GLOIN_2v1602994</name>
    <name evidence="3" type="ORF">GLOINDRAFT_276728</name>
</gene>
<dbReference type="Proteomes" id="UP000018888">
    <property type="component" value="Unassembled WGS sequence"/>
</dbReference>
<dbReference type="EMBL" id="AUPC02000105">
    <property type="protein sequence ID" value="POG71669.1"/>
    <property type="molecule type" value="Genomic_DNA"/>
</dbReference>
<evidence type="ECO:0000313" key="4">
    <source>
        <dbReference type="EMBL" id="POG71669.1"/>
    </source>
</evidence>
<reference evidence="4 5" key="1">
    <citation type="journal article" date="2013" name="Proc. Natl. Acad. Sci. U.S.A.">
        <title>Genome of an arbuscular mycorrhizal fungus provides insight into the oldest plant symbiosis.</title>
        <authorList>
            <person name="Tisserant E."/>
            <person name="Malbreil M."/>
            <person name="Kuo A."/>
            <person name="Kohler A."/>
            <person name="Symeonidi A."/>
            <person name="Balestrini R."/>
            <person name="Charron P."/>
            <person name="Duensing N."/>
            <person name="Frei Dit Frey N."/>
            <person name="Gianinazzi-Pearson V."/>
            <person name="Gilbert L.B."/>
            <person name="Handa Y."/>
            <person name="Herr J.R."/>
            <person name="Hijri M."/>
            <person name="Koul R."/>
            <person name="Kawaguchi M."/>
            <person name="Krajinski F."/>
            <person name="Lammers P.J."/>
            <person name="Masclaux F.G."/>
            <person name="Murat C."/>
            <person name="Morin E."/>
            <person name="Ndikumana S."/>
            <person name="Pagni M."/>
            <person name="Petitpierre D."/>
            <person name="Requena N."/>
            <person name="Rosikiewicz P."/>
            <person name="Riley R."/>
            <person name="Saito K."/>
            <person name="San Clemente H."/>
            <person name="Shapiro H."/>
            <person name="van Tuinen D."/>
            <person name="Becard G."/>
            <person name="Bonfante P."/>
            <person name="Paszkowski U."/>
            <person name="Shachar-Hill Y.Y."/>
            <person name="Tuskan G.A."/>
            <person name="Young P.W."/>
            <person name="Sanders I.R."/>
            <person name="Henrissat B."/>
            <person name="Rensing S.A."/>
            <person name="Grigoriev I.V."/>
            <person name="Corradi N."/>
            <person name="Roux C."/>
            <person name="Martin F."/>
        </authorList>
    </citation>
    <scope>NUCLEOTIDE SEQUENCE [LARGE SCALE GENOMIC DNA]</scope>
    <source>
        <strain evidence="5">DAOM 181602 / DAOM 197198 / MUCL 43194</strain>
        <strain evidence="4">DAOM 197198</strain>
    </source>
</reference>
<evidence type="ECO:0000256" key="1">
    <source>
        <dbReference type="SAM" id="MobiDB-lite"/>
    </source>
</evidence>
<name>U9SZX4_RHIID</name>
<feature type="compositionally biased region" description="Basic residues" evidence="1">
    <location>
        <begin position="1"/>
        <end position="31"/>
    </location>
</feature>
<protein>
    <submittedName>
        <fullName evidence="3">Uncharacterized protein</fullName>
    </submittedName>
</protein>
<keyword evidence="2" id="KW-0812">Transmembrane</keyword>
<evidence type="ECO:0000313" key="3">
    <source>
        <dbReference type="EMBL" id="ERZ99602.1"/>
    </source>
</evidence>
<accession>U9SZX4</accession>
<evidence type="ECO:0000256" key="2">
    <source>
        <dbReference type="SAM" id="Phobius"/>
    </source>
</evidence>
<organism evidence="3">
    <name type="scientific">Rhizophagus irregularis (strain DAOM 181602 / DAOM 197198 / MUCL 43194)</name>
    <name type="common">Arbuscular mycorrhizal fungus</name>
    <name type="synonym">Glomus intraradices</name>
    <dbReference type="NCBI Taxonomy" id="747089"/>
    <lineage>
        <taxon>Eukaryota</taxon>
        <taxon>Fungi</taxon>
        <taxon>Fungi incertae sedis</taxon>
        <taxon>Mucoromycota</taxon>
        <taxon>Glomeromycotina</taxon>
        <taxon>Glomeromycetes</taxon>
        <taxon>Glomerales</taxon>
        <taxon>Glomeraceae</taxon>
        <taxon>Rhizophagus</taxon>
    </lineage>
</organism>
<dbReference type="EMBL" id="KI297846">
    <property type="protein sequence ID" value="ERZ99602.1"/>
    <property type="molecule type" value="Genomic_DNA"/>
</dbReference>
<proteinExistence type="predicted"/>
<feature type="region of interest" description="Disordered" evidence="1">
    <location>
        <begin position="1"/>
        <end position="40"/>
    </location>
</feature>
<sequence length="100" mass="12220">MENKIKARKMKRNKNPKTLWRKKQRKMRSKTKNKDPKMRQNERQIIKKAVSPNIEETKPNQSLNNVFGYRTILLNFFLYLIIPEFHVFQAFQVLLIYFFS</sequence>
<keyword evidence="2" id="KW-1133">Transmembrane helix</keyword>
<feature type="transmembrane region" description="Helical" evidence="2">
    <location>
        <begin position="76"/>
        <end position="99"/>
    </location>
</feature>
<keyword evidence="2" id="KW-0472">Membrane</keyword>
<dbReference type="HOGENOM" id="CLU_2307543_0_0_1"/>
<reference evidence="4 5" key="3">
    <citation type="journal article" date="2018" name="New Phytol.">
        <title>High intraspecific genome diversity in the model arbuscular mycorrhizal symbiont Rhizophagus irregularis.</title>
        <authorList>
            <person name="Chen E.C.H."/>
            <person name="Morin E."/>
            <person name="Beaudet D."/>
            <person name="Noel J."/>
            <person name="Yildirir G."/>
            <person name="Ndikumana S."/>
            <person name="Charron P."/>
            <person name="St-Onge C."/>
            <person name="Giorgi J."/>
            <person name="Kruger M."/>
            <person name="Marton T."/>
            <person name="Ropars J."/>
            <person name="Grigoriev I.V."/>
            <person name="Hainaut M."/>
            <person name="Henrissat B."/>
            <person name="Roux C."/>
            <person name="Martin F."/>
            <person name="Corradi N."/>
        </authorList>
    </citation>
    <scope>NUCLEOTIDE SEQUENCE [LARGE SCALE GENOMIC DNA]</scope>
    <source>
        <strain evidence="5">DAOM 181602 / DAOM 197198 / MUCL 43194</strain>
        <strain evidence="4">DAOM 197198</strain>
    </source>
</reference>
<dbReference type="AlphaFoldDB" id="U9SZX4"/>
<keyword evidence="5" id="KW-1185">Reference proteome</keyword>
<reference evidence="3" key="2">
    <citation type="submission" date="2013-07" db="EMBL/GenBank/DDBJ databases">
        <title>The genome of an arbuscular mycorrhizal fungus provides insights into the evolution of the oldest plant symbiosis.</title>
        <authorList>
            <consortium name="DOE Joint Genome Institute"/>
            <person name="Tisserant E."/>
            <person name="Malbreil M."/>
            <person name="Kuo A."/>
            <person name="Kohler A."/>
            <person name="Symeonidi A."/>
            <person name="Balestrini R."/>
            <person name="Charron P."/>
            <person name="Duensing N."/>
            <person name="Frei-dit-Frey N."/>
            <person name="Gianinazzi-Pearson V."/>
            <person name="Gilbert B."/>
            <person name="Handa Y."/>
            <person name="Hijri M."/>
            <person name="Kaul R."/>
            <person name="Kawaguchi M."/>
            <person name="Krajinski F."/>
            <person name="Lammers P."/>
            <person name="Lapierre D."/>
            <person name="Masclaux F.G."/>
            <person name="Murat C."/>
            <person name="Morin E."/>
            <person name="Ndikumana S."/>
            <person name="Pagni M."/>
            <person name="Petitpierre D."/>
            <person name="Requena N."/>
            <person name="Rosikiewicz P."/>
            <person name="Riley R."/>
            <person name="Saito K."/>
            <person name="San Clemente H."/>
            <person name="Shapiro H."/>
            <person name="van Tuinen D."/>
            <person name="Becard G."/>
            <person name="Bonfante P."/>
            <person name="Paszkowski U."/>
            <person name="Shachar-Hill Y."/>
            <person name="Young J.P."/>
            <person name="Sanders I.R."/>
            <person name="Henrissat B."/>
            <person name="Rensing S.A."/>
            <person name="Grigoriev I.V."/>
            <person name="Corradi N."/>
            <person name="Roux C."/>
            <person name="Martin F."/>
        </authorList>
    </citation>
    <scope>NUCLEOTIDE SEQUENCE</scope>
    <source>
        <strain evidence="3">DAOM 197198</strain>
    </source>
</reference>